<gene>
    <name evidence="2" type="ORF">EVOR1521_LOCUS10924</name>
</gene>
<comment type="caution">
    <text evidence="2">The sequence shown here is derived from an EMBL/GenBank/DDBJ whole genome shotgun (WGS) entry which is preliminary data.</text>
</comment>
<reference evidence="2" key="1">
    <citation type="submission" date="2023-08" db="EMBL/GenBank/DDBJ databases">
        <authorList>
            <person name="Chen Y."/>
            <person name="Shah S."/>
            <person name="Dougan E. K."/>
            <person name="Thang M."/>
            <person name="Chan C."/>
        </authorList>
    </citation>
    <scope>NUCLEOTIDE SEQUENCE</scope>
</reference>
<evidence type="ECO:0000256" key="1">
    <source>
        <dbReference type="SAM" id="MobiDB-lite"/>
    </source>
</evidence>
<feature type="region of interest" description="Disordered" evidence="1">
    <location>
        <begin position="1"/>
        <end position="136"/>
    </location>
</feature>
<organism evidence="2 3">
    <name type="scientific">Effrenium voratum</name>
    <dbReference type="NCBI Taxonomy" id="2562239"/>
    <lineage>
        <taxon>Eukaryota</taxon>
        <taxon>Sar</taxon>
        <taxon>Alveolata</taxon>
        <taxon>Dinophyceae</taxon>
        <taxon>Suessiales</taxon>
        <taxon>Symbiodiniaceae</taxon>
        <taxon>Effrenium</taxon>
    </lineage>
</organism>
<sequence>MPRRVASKFADQLEPGLSAQQRRKKLKEVYEKNRQRKLNRPSGASKYSHLPEIEALKGKPQARRRALAKLYRGQKSESQRAESLQNGTESHAGMSPASGPDEGGSRQDVHCKSGSAGPKLDSGRIVQHETPGSAPSLELARLQERIRQLEGEAQLLARRLRWHENVRDIVSASAKRSFDAVPIPGWLILEGQKLA</sequence>
<dbReference type="AlphaFoldDB" id="A0AA36MZ56"/>
<protein>
    <submittedName>
        <fullName evidence="2">Uncharacterized protein</fullName>
    </submittedName>
</protein>
<keyword evidence="3" id="KW-1185">Reference proteome</keyword>
<accession>A0AA36MZ56</accession>
<evidence type="ECO:0000313" key="2">
    <source>
        <dbReference type="EMBL" id="CAJ1383943.1"/>
    </source>
</evidence>
<name>A0AA36MZ56_9DINO</name>
<evidence type="ECO:0000313" key="3">
    <source>
        <dbReference type="Proteomes" id="UP001178507"/>
    </source>
</evidence>
<dbReference type="Proteomes" id="UP001178507">
    <property type="component" value="Unassembled WGS sequence"/>
</dbReference>
<proteinExistence type="predicted"/>
<dbReference type="EMBL" id="CAUJNA010001063">
    <property type="protein sequence ID" value="CAJ1383943.1"/>
    <property type="molecule type" value="Genomic_DNA"/>
</dbReference>